<keyword evidence="3 12" id="KW-0812">Transmembrane</keyword>
<feature type="transmembrane region" description="Helical" evidence="12">
    <location>
        <begin position="90"/>
        <end position="108"/>
    </location>
</feature>
<feature type="transmembrane region" description="Helical" evidence="12">
    <location>
        <begin position="285"/>
        <end position="307"/>
    </location>
</feature>
<dbReference type="PANTHER" id="PTHR35457">
    <property type="entry name" value="HEME A SYNTHASE"/>
    <property type="match status" value="1"/>
</dbReference>
<evidence type="ECO:0000256" key="9">
    <source>
        <dbReference type="ARBA" id="ARBA00023136"/>
    </source>
</evidence>
<proteinExistence type="predicted"/>
<feature type="transmembrane region" description="Helical" evidence="12">
    <location>
        <begin position="147"/>
        <end position="170"/>
    </location>
</feature>
<evidence type="ECO:0000256" key="10">
    <source>
        <dbReference type="ARBA" id="ARBA00023157"/>
    </source>
</evidence>
<evidence type="ECO:0000313" key="13">
    <source>
        <dbReference type="EMBL" id="NNJ26191.1"/>
    </source>
</evidence>
<evidence type="ECO:0000256" key="8">
    <source>
        <dbReference type="ARBA" id="ARBA00023133"/>
    </source>
</evidence>
<dbReference type="EMBL" id="WTPX01000065">
    <property type="protein sequence ID" value="NNJ26191.1"/>
    <property type="molecule type" value="Genomic_DNA"/>
</dbReference>
<feature type="transmembrane region" description="Helical" evidence="12">
    <location>
        <begin position="182"/>
        <end position="202"/>
    </location>
</feature>
<comment type="subcellular location">
    <subcellularLocation>
        <location evidence="1">Membrane</location>
        <topology evidence="1">Multi-pass membrane protein</topology>
    </subcellularLocation>
</comment>
<dbReference type="Pfam" id="PF02628">
    <property type="entry name" value="COX15-CtaA"/>
    <property type="match status" value="1"/>
</dbReference>
<comment type="caution">
    <text evidence="13">The sequence shown here is derived from an EMBL/GenBank/DDBJ whole genome shotgun (WGS) entry which is preliminary data.</text>
</comment>
<evidence type="ECO:0000256" key="3">
    <source>
        <dbReference type="ARBA" id="ARBA00022692"/>
    </source>
</evidence>
<feature type="transmembrane region" description="Helical" evidence="12">
    <location>
        <begin position="27"/>
        <end position="56"/>
    </location>
</feature>
<keyword evidence="8" id="KW-0350">Heme biosynthesis</keyword>
<keyword evidence="10" id="KW-1015">Disulfide bond</keyword>
<evidence type="ECO:0000256" key="7">
    <source>
        <dbReference type="ARBA" id="ARBA00023004"/>
    </source>
</evidence>
<evidence type="ECO:0000256" key="1">
    <source>
        <dbReference type="ARBA" id="ARBA00004141"/>
    </source>
</evidence>
<keyword evidence="14" id="KW-1185">Reference proteome</keyword>
<dbReference type="PANTHER" id="PTHR35457:SF1">
    <property type="entry name" value="HEME A SYNTHASE"/>
    <property type="match status" value="1"/>
</dbReference>
<reference evidence="13 14" key="1">
    <citation type="journal article" date="2020" name="Syst. Appl. Microbiol.">
        <title>Alienimonas chondri sp. nov., a novel planctomycete isolated from the biofilm of the red alga Chondrus crispus.</title>
        <authorList>
            <person name="Vitorino I."/>
            <person name="Albuquerque L."/>
            <person name="Wiegand S."/>
            <person name="Kallscheuer N."/>
            <person name="da Costa M.S."/>
            <person name="Lobo-da-Cunha A."/>
            <person name="Jogler C."/>
            <person name="Lage O.M."/>
        </authorList>
    </citation>
    <scope>NUCLEOTIDE SEQUENCE [LARGE SCALE GENOMIC DNA]</scope>
    <source>
        <strain evidence="13 14">LzC2</strain>
    </source>
</reference>
<evidence type="ECO:0000256" key="11">
    <source>
        <dbReference type="ARBA" id="ARBA00023444"/>
    </source>
</evidence>
<feature type="transmembrane region" description="Helical" evidence="12">
    <location>
        <begin position="217"/>
        <end position="237"/>
    </location>
</feature>
<organism evidence="13 14">
    <name type="scientific">Alienimonas chondri</name>
    <dbReference type="NCBI Taxonomy" id="2681879"/>
    <lineage>
        <taxon>Bacteria</taxon>
        <taxon>Pseudomonadati</taxon>
        <taxon>Planctomycetota</taxon>
        <taxon>Planctomycetia</taxon>
        <taxon>Planctomycetales</taxon>
        <taxon>Planctomycetaceae</taxon>
        <taxon>Alienimonas</taxon>
    </lineage>
</organism>
<evidence type="ECO:0000256" key="12">
    <source>
        <dbReference type="SAM" id="Phobius"/>
    </source>
</evidence>
<keyword evidence="9 12" id="KW-0472">Membrane</keyword>
<keyword evidence="2" id="KW-1003">Cell membrane</keyword>
<evidence type="ECO:0000256" key="4">
    <source>
        <dbReference type="ARBA" id="ARBA00022723"/>
    </source>
</evidence>
<comment type="pathway">
    <text evidence="11">Porphyrin-containing compound metabolism.</text>
</comment>
<dbReference type="Proteomes" id="UP000609651">
    <property type="component" value="Unassembled WGS sequence"/>
</dbReference>
<dbReference type="RefSeq" id="WP_171186971.1">
    <property type="nucleotide sequence ID" value="NZ_WTPX01000065.1"/>
</dbReference>
<evidence type="ECO:0000256" key="2">
    <source>
        <dbReference type="ARBA" id="ARBA00022475"/>
    </source>
</evidence>
<dbReference type="GO" id="GO:0016491">
    <property type="term" value="F:oxidoreductase activity"/>
    <property type="evidence" value="ECO:0007669"/>
    <property type="project" value="UniProtKB-KW"/>
</dbReference>
<evidence type="ECO:0000256" key="5">
    <source>
        <dbReference type="ARBA" id="ARBA00022989"/>
    </source>
</evidence>
<sequence>MIDTAPQYAPRADAPGPPVRSPWPHRVAWLLVLCTVIGTVGLGATVTTLGAGMAFLDWPTSGGENMLAYNFFNDIKVGRTDKVLEHVHRLAGATTGLLAIALVASLWISEPRRWVRWLGVTVLGMVIVQGLAGGLRVTEISTTLAMLHGHFGACVVAAMFACVLVTSRAWADSPRGLRSSGVTTTTWLTGATLAALLLQYALGGVVRHFGGALFEHLGGAVLVGLLAAAAGGAALATGERFLRWNAAAVLGVLGGQIVLGMLAWATRFGVAAVGTVAVQHSPLQIVSRGGHTVFAMLLLSALVCQFLRARRLASDPPVRETAAPLPARSSVSSVPVNRLPTASGALR</sequence>
<gene>
    <name evidence="13" type="primary">ctaA</name>
    <name evidence="13" type="ORF">LzC2_22710</name>
</gene>
<feature type="transmembrane region" description="Helical" evidence="12">
    <location>
        <begin position="244"/>
        <end position="265"/>
    </location>
</feature>
<dbReference type="EC" id="1.3.-.-" evidence="13"/>
<name>A0ABX1VHE7_9PLAN</name>
<dbReference type="InterPro" id="IPR050450">
    <property type="entry name" value="COX15/CtaA_HemeA_synthase"/>
</dbReference>
<feature type="transmembrane region" description="Helical" evidence="12">
    <location>
        <begin position="115"/>
        <end position="135"/>
    </location>
</feature>
<keyword evidence="5 12" id="KW-1133">Transmembrane helix</keyword>
<accession>A0ABX1VHE7</accession>
<keyword evidence="4" id="KW-0479">Metal-binding</keyword>
<evidence type="ECO:0000313" key="14">
    <source>
        <dbReference type="Proteomes" id="UP000609651"/>
    </source>
</evidence>
<protein>
    <submittedName>
        <fullName evidence="13">Heme A synthase</fullName>
        <ecNumber evidence="13">1.3.-.-</ecNumber>
    </submittedName>
</protein>
<evidence type="ECO:0000256" key="6">
    <source>
        <dbReference type="ARBA" id="ARBA00023002"/>
    </source>
</evidence>
<keyword evidence="6 13" id="KW-0560">Oxidoreductase</keyword>
<keyword evidence="7" id="KW-0408">Iron</keyword>
<dbReference type="InterPro" id="IPR003780">
    <property type="entry name" value="COX15/CtaA_fam"/>
</dbReference>